<keyword evidence="4" id="KW-1185">Reference proteome</keyword>
<comment type="caution">
    <text evidence="3">The sequence shown here is derived from an EMBL/GenBank/DDBJ whole genome shotgun (WGS) entry which is preliminary data.</text>
</comment>
<organism evidence="3 4">
    <name type="scientific">Flavobacterium piscinae</name>
    <dbReference type="NCBI Taxonomy" id="2506424"/>
    <lineage>
        <taxon>Bacteria</taxon>
        <taxon>Pseudomonadati</taxon>
        <taxon>Bacteroidota</taxon>
        <taxon>Flavobacteriia</taxon>
        <taxon>Flavobacteriales</taxon>
        <taxon>Flavobacteriaceae</taxon>
        <taxon>Flavobacterium</taxon>
    </lineage>
</organism>
<keyword evidence="1" id="KW-0175">Coiled coil</keyword>
<evidence type="ECO:0000313" key="3">
    <source>
        <dbReference type="EMBL" id="RXR34852.1"/>
    </source>
</evidence>
<dbReference type="Proteomes" id="UP000289734">
    <property type="component" value="Unassembled WGS sequence"/>
</dbReference>
<protein>
    <recommendedName>
        <fullName evidence="5">DUF3078 domain-containing protein</fullName>
    </recommendedName>
</protein>
<accession>A0A4Q1KX79</accession>
<feature type="chain" id="PRO_5020852229" description="DUF3078 domain-containing protein" evidence="2">
    <location>
        <begin position="21"/>
        <end position="415"/>
    </location>
</feature>
<evidence type="ECO:0008006" key="5">
    <source>
        <dbReference type="Google" id="ProtNLM"/>
    </source>
</evidence>
<dbReference type="RefSeq" id="WP_129463259.1">
    <property type="nucleotide sequence ID" value="NZ_SBKQ01000002.1"/>
</dbReference>
<evidence type="ECO:0000256" key="2">
    <source>
        <dbReference type="SAM" id="SignalP"/>
    </source>
</evidence>
<reference evidence="4" key="1">
    <citation type="submission" date="2019-01" db="EMBL/GenBank/DDBJ databases">
        <title>Cytophagaceae bacterium strain CAR-16.</title>
        <authorList>
            <person name="Chen W.-M."/>
        </authorList>
    </citation>
    <scope>NUCLEOTIDE SEQUENCE [LARGE SCALE GENOMIC DNA]</scope>
    <source>
        <strain evidence="4">ICH-30</strain>
    </source>
</reference>
<gene>
    <name evidence="3" type="ORF">EQG68_02785</name>
</gene>
<evidence type="ECO:0000256" key="1">
    <source>
        <dbReference type="SAM" id="Coils"/>
    </source>
</evidence>
<dbReference type="AlphaFoldDB" id="A0A4Q1KX79"/>
<sequence>MKKILWFTSFLMVFISTTRAQEVELDLLKAPVSPASSLLGFAQSEIDKPTDVSDFMATIQSASDNFSKLPSNFAIDIAPFWLTKSNSLNDISTTGLANSYGGNVIPQTLVLSFAVKNVDSTTINYNANSTYAGFGFKFYLYRGNYDTNTQEKLNQIAKLQQKKLELMKNNADQVYENLSSEIIELKEKREQLFQGIDTEDDSPENIQLIELLTLRAEKINAEIEEKIEILLEQNKSTEEVSNLDEKIKAIAADFQLTRIGFTWDFAGGISGEFQNKSFNQGKIYNAGIWTTLGYTTEKAGAFLGLIRYLHNPERIFALDNTINELNSVSTFDMGFRYIVGGTQSKFNASIEAVYRSYLSDFEADNSWRLMLNLDYAILKNQKITFSFGKNYDGTTTKDGNLVAALGTVFGFGNKR</sequence>
<feature type="signal peptide" evidence="2">
    <location>
        <begin position="1"/>
        <end position="20"/>
    </location>
</feature>
<keyword evidence="2" id="KW-0732">Signal</keyword>
<feature type="coiled-coil region" evidence="1">
    <location>
        <begin position="149"/>
        <end position="195"/>
    </location>
</feature>
<dbReference type="OrthoDB" id="918082at2"/>
<evidence type="ECO:0000313" key="4">
    <source>
        <dbReference type="Proteomes" id="UP000289734"/>
    </source>
</evidence>
<proteinExistence type="predicted"/>
<dbReference type="EMBL" id="SBKQ01000002">
    <property type="protein sequence ID" value="RXR34852.1"/>
    <property type="molecule type" value="Genomic_DNA"/>
</dbReference>
<name>A0A4Q1KX79_9FLAO</name>